<dbReference type="SUPFAM" id="SSF56112">
    <property type="entry name" value="Protein kinase-like (PK-like)"/>
    <property type="match status" value="1"/>
</dbReference>
<keyword evidence="3" id="KW-1185">Reference proteome</keyword>
<dbReference type="STRING" id="68775.A0A5C3LEU4"/>
<dbReference type="Gene3D" id="1.10.510.10">
    <property type="entry name" value="Transferase(Phosphotransferase) domain 1"/>
    <property type="match status" value="1"/>
</dbReference>
<name>A0A5C3LEU4_9AGAR</name>
<dbReference type="GO" id="GO:0005524">
    <property type="term" value="F:ATP binding"/>
    <property type="evidence" value="ECO:0007669"/>
    <property type="project" value="InterPro"/>
</dbReference>
<keyword evidence="2" id="KW-0808">Transferase</keyword>
<dbReference type="InterPro" id="IPR011009">
    <property type="entry name" value="Kinase-like_dom_sf"/>
</dbReference>
<dbReference type="PROSITE" id="PS00108">
    <property type="entry name" value="PROTEIN_KINASE_ST"/>
    <property type="match status" value="1"/>
</dbReference>
<dbReference type="Pfam" id="PF07714">
    <property type="entry name" value="PK_Tyr_Ser-Thr"/>
    <property type="match status" value="1"/>
</dbReference>
<evidence type="ECO:0000259" key="1">
    <source>
        <dbReference type="PROSITE" id="PS50011"/>
    </source>
</evidence>
<dbReference type="OrthoDB" id="122279at2759"/>
<evidence type="ECO:0000313" key="2">
    <source>
        <dbReference type="EMBL" id="TFK31649.1"/>
    </source>
</evidence>
<dbReference type="AlphaFoldDB" id="A0A5C3LEU4"/>
<protein>
    <submittedName>
        <fullName evidence="2">Kinase-like domain-containing protein</fullName>
    </submittedName>
</protein>
<dbReference type="InterPro" id="IPR008271">
    <property type="entry name" value="Ser/Thr_kinase_AS"/>
</dbReference>
<evidence type="ECO:0000313" key="3">
    <source>
        <dbReference type="Proteomes" id="UP000308652"/>
    </source>
</evidence>
<keyword evidence="2" id="KW-0418">Kinase</keyword>
<dbReference type="PANTHER" id="PTHR44329:SF261">
    <property type="entry name" value="ZINC FINGER CONTAINING PROTEIN KINASE-RELATED"/>
    <property type="match status" value="1"/>
</dbReference>
<dbReference type="SMART" id="SM00220">
    <property type="entry name" value="S_TKc"/>
    <property type="match status" value="1"/>
</dbReference>
<reference evidence="2 3" key="1">
    <citation type="journal article" date="2019" name="Nat. Ecol. Evol.">
        <title>Megaphylogeny resolves global patterns of mushroom evolution.</title>
        <authorList>
            <person name="Varga T."/>
            <person name="Krizsan K."/>
            <person name="Foldi C."/>
            <person name="Dima B."/>
            <person name="Sanchez-Garcia M."/>
            <person name="Sanchez-Ramirez S."/>
            <person name="Szollosi G.J."/>
            <person name="Szarkandi J.G."/>
            <person name="Papp V."/>
            <person name="Albert L."/>
            <person name="Andreopoulos W."/>
            <person name="Angelini C."/>
            <person name="Antonin V."/>
            <person name="Barry K.W."/>
            <person name="Bougher N.L."/>
            <person name="Buchanan P."/>
            <person name="Buyck B."/>
            <person name="Bense V."/>
            <person name="Catcheside P."/>
            <person name="Chovatia M."/>
            <person name="Cooper J."/>
            <person name="Damon W."/>
            <person name="Desjardin D."/>
            <person name="Finy P."/>
            <person name="Geml J."/>
            <person name="Haridas S."/>
            <person name="Hughes K."/>
            <person name="Justo A."/>
            <person name="Karasinski D."/>
            <person name="Kautmanova I."/>
            <person name="Kiss B."/>
            <person name="Kocsube S."/>
            <person name="Kotiranta H."/>
            <person name="LaButti K.M."/>
            <person name="Lechner B.E."/>
            <person name="Liimatainen K."/>
            <person name="Lipzen A."/>
            <person name="Lukacs Z."/>
            <person name="Mihaltcheva S."/>
            <person name="Morgado L.N."/>
            <person name="Niskanen T."/>
            <person name="Noordeloos M.E."/>
            <person name="Ohm R.A."/>
            <person name="Ortiz-Santana B."/>
            <person name="Ovrebo C."/>
            <person name="Racz N."/>
            <person name="Riley R."/>
            <person name="Savchenko A."/>
            <person name="Shiryaev A."/>
            <person name="Soop K."/>
            <person name="Spirin V."/>
            <person name="Szebenyi C."/>
            <person name="Tomsovsky M."/>
            <person name="Tulloss R.E."/>
            <person name="Uehling J."/>
            <person name="Grigoriev I.V."/>
            <person name="Vagvolgyi C."/>
            <person name="Papp T."/>
            <person name="Martin F.M."/>
            <person name="Miettinen O."/>
            <person name="Hibbett D.S."/>
            <person name="Nagy L.G."/>
        </authorList>
    </citation>
    <scope>NUCLEOTIDE SEQUENCE [LARGE SCALE GENOMIC DNA]</scope>
    <source>
        <strain evidence="2 3">CBS 166.37</strain>
    </source>
</reference>
<organism evidence="2 3">
    <name type="scientific">Crucibulum laeve</name>
    <dbReference type="NCBI Taxonomy" id="68775"/>
    <lineage>
        <taxon>Eukaryota</taxon>
        <taxon>Fungi</taxon>
        <taxon>Dikarya</taxon>
        <taxon>Basidiomycota</taxon>
        <taxon>Agaricomycotina</taxon>
        <taxon>Agaricomycetes</taxon>
        <taxon>Agaricomycetidae</taxon>
        <taxon>Agaricales</taxon>
        <taxon>Agaricineae</taxon>
        <taxon>Nidulariaceae</taxon>
        <taxon>Crucibulum</taxon>
    </lineage>
</organism>
<dbReference type="Proteomes" id="UP000308652">
    <property type="component" value="Unassembled WGS sequence"/>
</dbReference>
<accession>A0A5C3LEU4</accession>
<dbReference type="EMBL" id="ML213722">
    <property type="protein sequence ID" value="TFK31649.1"/>
    <property type="molecule type" value="Genomic_DNA"/>
</dbReference>
<dbReference type="PROSITE" id="PS50011">
    <property type="entry name" value="PROTEIN_KINASE_DOM"/>
    <property type="match status" value="1"/>
</dbReference>
<feature type="domain" description="Protein kinase" evidence="1">
    <location>
        <begin position="76"/>
        <end position="355"/>
    </location>
</feature>
<dbReference type="InterPro" id="IPR051681">
    <property type="entry name" value="Ser/Thr_Kinases-Pseudokinases"/>
</dbReference>
<dbReference type="InterPro" id="IPR001245">
    <property type="entry name" value="Ser-Thr/Tyr_kinase_cat_dom"/>
</dbReference>
<dbReference type="GO" id="GO:0004674">
    <property type="term" value="F:protein serine/threonine kinase activity"/>
    <property type="evidence" value="ECO:0007669"/>
    <property type="project" value="TreeGrafter"/>
</dbReference>
<dbReference type="InterPro" id="IPR000719">
    <property type="entry name" value="Prot_kinase_dom"/>
</dbReference>
<gene>
    <name evidence="2" type="ORF">BDQ12DRAFT_618514</name>
</gene>
<sequence>MLCRLLVYTVLGDNARNRKLLAYRGQDAQKALNLMQMLLDHSPLEVKTRHAFIIALHKLSQKSRLYPQFFTLRNVTREENAVIVGRHSEIFKGTFRGQVICLKVVELDQKLYVESRLKAYLEEAILWGYLWHPNLLPFYGMYRLGDSSGQRCLVSPWMNNGNIIEYLAHNPDVSRLLLVSEVVARDTVAGILYLHENDIVHGDLKGTNILVTSSGRACLEKVGLSTVADAYNLILTPLQGMVNIDGDVRWKAPELMLSHFLNLKSTKASDIYAFASVCYEIFTGMVPFYKVARDNAVTSHVMSGERPRLPEITLRVKNGLTDNIWVLMQDCWETDPVHRPTIQTISRRLSTDGIMLDDRSVDEEEALASTEFRKAMHSTADHFPYEDLRDISTWLPDL</sequence>
<dbReference type="PANTHER" id="PTHR44329">
    <property type="entry name" value="SERINE/THREONINE-PROTEIN KINASE TNNI3K-RELATED"/>
    <property type="match status" value="1"/>
</dbReference>
<proteinExistence type="predicted"/>